<proteinExistence type="predicted"/>
<dbReference type="AlphaFoldDB" id="A0A6S7JCT3"/>
<name>A0A6S7JCT3_PARCT</name>
<accession>A0A6S7JCT3</accession>
<sequence>MKAKLKKALAAAKLSALVKPAETRWGTLIGCFKSLKAADSILNALVSERDFVNKGTTKQKEKRVEILTDPDFVSKLDESIKILAPIEKYIKIFQSDSVPCSDVYQAFLDLEKQMKNLPNVNEDKCVFFGCHLQLHQSGTFQLVHSYIQS</sequence>
<gene>
    <name evidence="1" type="ORF">PACLA_8A051169</name>
</gene>
<dbReference type="InterPro" id="IPR012337">
    <property type="entry name" value="RNaseH-like_sf"/>
</dbReference>
<dbReference type="OrthoDB" id="8196486at2759"/>
<dbReference type="EMBL" id="CACRXK020008460">
    <property type="protein sequence ID" value="CAB4014822.1"/>
    <property type="molecule type" value="Genomic_DNA"/>
</dbReference>
<dbReference type="SUPFAM" id="SSF53098">
    <property type="entry name" value="Ribonuclease H-like"/>
    <property type="match status" value="1"/>
</dbReference>
<evidence type="ECO:0000313" key="2">
    <source>
        <dbReference type="Proteomes" id="UP001152795"/>
    </source>
</evidence>
<comment type="caution">
    <text evidence="1">The sequence shown here is derived from an EMBL/GenBank/DDBJ whole genome shotgun (WGS) entry which is preliminary data.</text>
</comment>
<protein>
    <submittedName>
        <fullName evidence="1">Transposase, partial</fullName>
    </submittedName>
</protein>
<dbReference type="Proteomes" id="UP001152795">
    <property type="component" value="Unassembled WGS sequence"/>
</dbReference>
<reference evidence="1" key="1">
    <citation type="submission" date="2020-04" db="EMBL/GenBank/DDBJ databases">
        <authorList>
            <person name="Alioto T."/>
            <person name="Alioto T."/>
            <person name="Gomez Garrido J."/>
        </authorList>
    </citation>
    <scope>NUCLEOTIDE SEQUENCE</scope>
    <source>
        <strain evidence="1">A484AB</strain>
    </source>
</reference>
<organism evidence="1 2">
    <name type="scientific">Paramuricea clavata</name>
    <name type="common">Red gorgonian</name>
    <name type="synonym">Violescent sea-whip</name>
    <dbReference type="NCBI Taxonomy" id="317549"/>
    <lineage>
        <taxon>Eukaryota</taxon>
        <taxon>Metazoa</taxon>
        <taxon>Cnidaria</taxon>
        <taxon>Anthozoa</taxon>
        <taxon>Octocorallia</taxon>
        <taxon>Malacalcyonacea</taxon>
        <taxon>Plexauridae</taxon>
        <taxon>Paramuricea</taxon>
    </lineage>
</organism>
<keyword evidence="2" id="KW-1185">Reference proteome</keyword>
<evidence type="ECO:0000313" key="1">
    <source>
        <dbReference type="EMBL" id="CAB4014822.1"/>
    </source>
</evidence>